<evidence type="ECO:0000313" key="8">
    <source>
        <dbReference type="EMBL" id="PSS20333.1"/>
    </source>
</evidence>
<dbReference type="RefSeq" id="XP_024721603.1">
    <property type="nucleotide sequence ID" value="XM_024860601.1"/>
</dbReference>
<sequence length="379" mass="42716">MNGFASHGLDEDAFAEKGNIVKAFDAFPKAKPQYVTRTAGGGKWTVAMLIVSFMLVLSEFTRWWRGHETHTFAVEKGVGHNLQINLDIVVKMKCVDLHVNVQDAAGDRILAADMLKRDPTNWYQWVDTKGMHRLGKDAEGRLITGEGYHDEGFGEEHVHDIVAAAGGRRRAKFAKTPRWRNRVTPDSCRIFGSLDVNKVQGDFHITARGHGYQEFGAHLDHDAFNFSHIISELSFGAFYPSLLNPLDRTVEETPNHFHKFQYFLSIVPTVYTVSSSNAYQSRTIFTNQYAVTEQSHMVGERTVPGIFFKYDIEPILLSVEESRDGFLRFVVKVVNVVSGVLVAGHWGFTLTEWATSVLGKRSRKQSEGVLNGRTYENDD</sequence>
<dbReference type="STRING" id="857342.A0A2T3B3V8"/>
<dbReference type="FunCoup" id="A0A2T3B3V8">
    <property type="interactions" value="359"/>
</dbReference>
<evidence type="ECO:0000256" key="2">
    <source>
        <dbReference type="ARBA" id="ARBA00022692"/>
    </source>
</evidence>
<dbReference type="InterPro" id="IPR045888">
    <property type="entry name" value="Erv"/>
</dbReference>
<evidence type="ECO:0000256" key="1">
    <source>
        <dbReference type="ARBA" id="ARBA00004370"/>
    </source>
</evidence>
<dbReference type="InterPro" id="IPR012936">
    <property type="entry name" value="Erv_C"/>
</dbReference>
<dbReference type="OrthoDB" id="5541786at2759"/>
<keyword evidence="5" id="KW-0931">ER-Golgi transport</keyword>
<name>A0A2T3B3V8_AMORE</name>
<comment type="subcellular location">
    <subcellularLocation>
        <location evidence="5">Endoplasmic reticulum membrane</location>
        <topology evidence="5">Multi-pass membrane protein</topology>
    </subcellularLocation>
    <subcellularLocation>
        <location evidence="5">Endoplasmic reticulum-Golgi intermediate compartment membrane</location>
        <topology evidence="5">Multi-pass membrane protein</topology>
    </subcellularLocation>
    <subcellularLocation>
        <location evidence="5">Golgi apparatus membrane</location>
        <topology evidence="5">Multi-pass membrane protein</topology>
    </subcellularLocation>
    <subcellularLocation>
        <location evidence="1">Membrane</location>
    </subcellularLocation>
</comment>
<keyword evidence="5" id="KW-0256">Endoplasmic reticulum</keyword>
<evidence type="ECO:0000256" key="3">
    <source>
        <dbReference type="ARBA" id="ARBA00022989"/>
    </source>
</evidence>
<dbReference type="GO" id="GO:0006890">
    <property type="term" value="P:retrograde vesicle-mediated transport, Golgi to endoplasmic reticulum"/>
    <property type="evidence" value="ECO:0007669"/>
    <property type="project" value="TreeGrafter"/>
</dbReference>
<keyword evidence="5" id="KW-0813">Transport</keyword>
<gene>
    <name evidence="8" type="ORF">M430DRAFT_100040</name>
</gene>
<dbReference type="InParanoid" id="A0A2T3B3V8"/>
<dbReference type="GO" id="GO:0030134">
    <property type="term" value="C:COPII-coated ER to Golgi transport vesicle"/>
    <property type="evidence" value="ECO:0007669"/>
    <property type="project" value="TreeGrafter"/>
</dbReference>
<dbReference type="PANTHER" id="PTHR10984">
    <property type="entry name" value="ENDOPLASMIC RETICULUM-GOLGI INTERMEDIATE COMPARTMENT PROTEIN"/>
    <property type="match status" value="1"/>
</dbReference>
<dbReference type="Pfam" id="PF13850">
    <property type="entry name" value="ERGIC_N"/>
    <property type="match status" value="1"/>
</dbReference>
<dbReference type="EMBL" id="KZ679010">
    <property type="protein sequence ID" value="PSS20333.1"/>
    <property type="molecule type" value="Genomic_DNA"/>
</dbReference>
<evidence type="ECO:0000259" key="6">
    <source>
        <dbReference type="Pfam" id="PF07970"/>
    </source>
</evidence>
<evidence type="ECO:0000259" key="7">
    <source>
        <dbReference type="Pfam" id="PF13850"/>
    </source>
</evidence>
<evidence type="ECO:0000313" key="9">
    <source>
        <dbReference type="Proteomes" id="UP000241818"/>
    </source>
</evidence>
<dbReference type="GeneID" id="36568682"/>
<dbReference type="Proteomes" id="UP000241818">
    <property type="component" value="Unassembled WGS sequence"/>
</dbReference>
<feature type="domain" description="Endoplasmic reticulum vesicle transporter C-terminal" evidence="6">
    <location>
        <begin position="183"/>
        <end position="343"/>
    </location>
</feature>
<comment type="function">
    <text evidence="5">Plays a role in transport between endoplasmic reticulum and Golgi.</text>
</comment>
<organism evidence="8 9">
    <name type="scientific">Amorphotheca resinae ATCC 22711</name>
    <dbReference type="NCBI Taxonomy" id="857342"/>
    <lineage>
        <taxon>Eukaryota</taxon>
        <taxon>Fungi</taxon>
        <taxon>Dikarya</taxon>
        <taxon>Ascomycota</taxon>
        <taxon>Pezizomycotina</taxon>
        <taxon>Leotiomycetes</taxon>
        <taxon>Helotiales</taxon>
        <taxon>Amorphothecaceae</taxon>
        <taxon>Amorphotheca</taxon>
    </lineage>
</organism>
<comment type="similarity">
    <text evidence="5">Belongs to the ERGIC family.</text>
</comment>
<protein>
    <recommendedName>
        <fullName evidence="5">Endoplasmic reticulum-Golgi intermediate compartment protein</fullName>
    </recommendedName>
</protein>
<keyword evidence="3" id="KW-1133">Transmembrane helix</keyword>
<dbReference type="PANTHER" id="PTHR10984:SF81">
    <property type="entry name" value="ER-DERIVED VESICLES PROTEIN ERV41"/>
    <property type="match status" value="1"/>
</dbReference>
<dbReference type="GO" id="GO:0005789">
    <property type="term" value="C:endoplasmic reticulum membrane"/>
    <property type="evidence" value="ECO:0007669"/>
    <property type="project" value="UniProtKB-SubCell"/>
</dbReference>
<dbReference type="Pfam" id="PF07970">
    <property type="entry name" value="COPIIcoated_ERV"/>
    <property type="match status" value="1"/>
</dbReference>
<evidence type="ECO:0000256" key="4">
    <source>
        <dbReference type="ARBA" id="ARBA00023136"/>
    </source>
</evidence>
<evidence type="ECO:0000256" key="5">
    <source>
        <dbReference type="RuleBase" id="RU369013"/>
    </source>
</evidence>
<keyword evidence="4" id="KW-0472">Membrane</keyword>
<dbReference type="GO" id="GO:0000139">
    <property type="term" value="C:Golgi membrane"/>
    <property type="evidence" value="ECO:0007669"/>
    <property type="project" value="UniProtKB-SubCell"/>
</dbReference>
<reference evidence="8 9" key="1">
    <citation type="journal article" date="2018" name="New Phytol.">
        <title>Comparative genomics and transcriptomics depict ericoid mycorrhizal fungi as versatile saprotrophs and plant mutualists.</title>
        <authorList>
            <person name="Martino E."/>
            <person name="Morin E."/>
            <person name="Grelet G.A."/>
            <person name="Kuo A."/>
            <person name="Kohler A."/>
            <person name="Daghino S."/>
            <person name="Barry K.W."/>
            <person name="Cichocki N."/>
            <person name="Clum A."/>
            <person name="Dockter R.B."/>
            <person name="Hainaut M."/>
            <person name="Kuo R.C."/>
            <person name="LaButti K."/>
            <person name="Lindahl B.D."/>
            <person name="Lindquist E.A."/>
            <person name="Lipzen A."/>
            <person name="Khouja H.R."/>
            <person name="Magnuson J."/>
            <person name="Murat C."/>
            <person name="Ohm R.A."/>
            <person name="Singer S.W."/>
            <person name="Spatafora J.W."/>
            <person name="Wang M."/>
            <person name="Veneault-Fourrey C."/>
            <person name="Henrissat B."/>
            <person name="Grigoriev I.V."/>
            <person name="Martin F.M."/>
            <person name="Perotto S."/>
        </authorList>
    </citation>
    <scope>NUCLEOTIDE SEQUENCE [LARGE SCALE GENOMIC DNA]</scope>
    <source>
        <strain evidence="8 9">ATCC 22711</strain>
    </source>
</reference>
<keyword evidence="9" id="KW-1185">Reference proteome</keyword>
<dbReference type="AlphaFoldDB" id="A0A2T3B3V8"/>
<keyword evidence="2" id="KW-0812">Transmembrane</keyword>
<keyword evidence="5" id="KW-0333">Golgi apparatus</keyword>
<dbReference type="GO" id="GO:0033116">
    <property type="term" value="C:endoplasmic reticulum-Golgi intermediate compartment membrane"/>
    <property type="evidence" value="ECO:0007669"/>
    <property type="project" value="UniProtKB-SubCell"/>
</dbReference>
<dbReference type="InterPro" id="IPR039542">
    <property type="entry name" value="Erv_N"/>
</dbReference>
<accession>A0A2T3B3V8</accession>
<feature type="domain" description="Endoplasmic reticulum vesicle transporter N-terminal" evidence="7">
    <location>
        <begin position="21"/>
        <end position="109"/>
    </location>
</feature>
<proteinExistence type="inferred from homology"/>
<dbReference type="GO" id="GO:0006888">
    <property type="term" value="P:endoplasmic reticulum to Golgi vesicle-mediated transport"/>
    <property type="evidence" value="ECO:0007669"/>
    <property type="project" value="UniProtKB-UniRule"/>
</dbReference>